<dbReference type="Proteomes" id="UP001054945">
    <property type="component" value="Unassembled WGS sequence"/>
</dbReference>
<comment type="caution">
    <text evidence="1">The sequence shown here is derived from an EMBL/GenBank/DDBJ whole genome shotgun (WGS) entry which is preliminary data.</text>
</comment>
<proteinExistence type="predicted"/>
<reference evidence="1 2" key="1">
    <citation type="submission" date="2021-06" db="EMBL/GenBank/DDBJ databases">
        <title>Caerostris extrusa draft genome.</title>
        <authorList>
            <person name="Kono N."/>
            <person name="Arakawa K."/>
        </authorList>
    </citation>
    <scope>NUCLEOTIDE SEQUENCE [LARGE SCALE GENOMIC DNA]</scope>
</reference>
<organism evidence="1 2">
    <name type="scientific">Caerostris extrusa</name>
    <name type="common">Bark spider</name>
    <name type="synonym">Caerostris bankana</name>
    <dbReference type="NCBI Taxonomy" id="172846"/>
    <lineage>
        <taxon>Eukaryota</taxon>
        <taxon>Metazoa</taxon>
        <taxon>Ecdysozoa</taxon>
        <taxon>Arthropoda</taxon>
        <taxon>Chelicerata</taxon>
        <taxon>Arachnida</taxon>
        <taxon>Araneae</taxon>
        <taxon>Araneomorphae</taxon>
        <taxon>Entelegynae</taxon>
        <taxon>Araneoidea</taxon>
        <taxon>Araneidae</taxon>
        <taxon>Caerostris</taxon>
    </lineage>
</organism>
<dbReference type="EMBL" id="BPLR01003731">
    <property type="protein sequence ID" value="GIX88057.1"/>
    <property type="molecule type" value="Genomic_DNA"/>
</dbReference>
<accession>A0AAV4NT82</accession>
<dbReference type="AlphaFoldDB" id="A0AAV4NT82"/>
<keyword evidence="2" id="KW-1185">Reference proteome</keyword>
<name>A0AAV4NT82_CAEEX</name>
<evidence type="ECO:0000313" key="2">
    <source>
        <dbReference type="Proteomes" id="UP001054945"/>
    </source>
</evidence>
<evidence type="ECO:0000313" key="1">
    <source>
        <dbReference type="EMBL" id="GIX88057.1"/>
    </source>
</evidence>
<gene>
    <name evidence="1" type="ORF">CEXT_787611</name>
</gene>
<sequence>MPNNPYEFSIKHGGLRAEQLATIQQLKQCHGWKKAEPLIAPCIVWTLMLYRPSGISAICLSRNCPEEATDSKDFHSSLPAAVQWLGFAPFSFCSHQC</sequence>
<protein>
    <submittedName>
        <fullName evidence="1">Uncharacterized protein</fullName>
    </submittedName>
</protein>